<proteinExistence type="predicted"/>
<keyword evidence="2" id="KW-0472">Membrane</keyword>
<dbReference type="Proteomes" id="UP000053144">
    <property type="component" value="Chromosome 2"/>
</dbReference>
<evidence type="ECO:0000256" key="1">
    <source>
        <dbReference type="SAM" id="MobiDB-lite"/>
    </source>
</evidence>
<feature type="transmembrane region" description="Helical" evidence="2">
    <location>
        <begin position="126"/>
        <end position="148"/>
    </location>
</feature>
<keyword evidence="2" id="KW-0812">Transmembrane</keyword>
<evidence type="ECO:0000256" key="2">
    <source>
        <dbReference type="SAM" id="Phobius"/>
    </source>
</evidence>
<protein>
    <submittedName>
        <fullName evidence="3">Uncharacterized protein</fullName>
    </submittedName>
</protein>
<feature type="compositionally biased region" description="Basic and acidic residues" evidence="1">
    <location>
        <begin position="1"/>
        <end position="24"/>
    </location>
</feature>
<dbReference type="AlphaFoldDB" id="A0A0L9TVS9"/>
<dbReference type="EMBL" id="CM003372">
    <property type="protein sequence ID" value="KOM34586.1"/>
    <property type="molecule type" value="Genomic_DNA"/>
</dbReference>
<keyword evidence="2" id="KW-1133">Transmembrane helix</keyword>
<feature type="region of interest" description="Disordered" evidence="1">
    <location>
        <begin position="1"/>
        <end position="31"/>
    </location>
</feature>
<evidence type="ECO:0000313" key="3">
    <source>
        <dbReference type="EMBL" id="KOM34586.1"/>
    </source>
</evidence>
<dbReference type="Gramene" id="KOM34586">
    <property type="protein sequence ID" value="KOM34586"/>
    <property type="gene ID" value="LR48_Vigan02g073600"/>
</dbReference>
<organism evidence="3 4">
    <name type="scientific">Phaseolus angularis</name>
    <name type="common">Azuki bean</name>
    <name type="synonym">Vigna angularis</name>
    <dbReference type="NCBI Taxonomy" id="3914"/>
    <lineage>
        <taxon>Eukaryota</taxon>
        <taxon>Viridiplantae</taxon>
        <taxon>Streptophyta</taxon>
        <taxon>Embryophyta</taxon>
        <taxon>Tracheophyta</taxon>
        <taxon>Spermatophyta</taxon>
        <taxon>Magnoliopsida</taxon>
        <taxon>eudicotyledons</taxon>
        <taxon>Gunneridae</taxon>
        <taxon>Pentapetalae</taxon>
        <taxon>rosids</taxon>
        <taxon>fabids</taxon>
        <taxon>Fabales</taxon>
        <taxon>Fabaceae</taxon>
        <taxon>Papilionoideae</taxon>
        <taxon>50 kb inversion clade</taxon>
        <taxon>NPAAA clade</taxon>
        <taxon>indigoferoid/millettioid clade</taxon>
        <taxon>Phaseoleae</taxon>
        <taxon>Vigna</taxon>
    </lineage>
</organism>
<name>A0A0L9TVS9_PHAAN</name>
<reference evidence="4" key="1">
    <citation type="journal article" date="2015" name="Proc. Natl. Acad. Sci. U.S.A.">
        <title>Genome sequencing of adzuki bean (Vigna angularis) provides insight into high starch and low fat accumulation and domestication.</title>
        <authorList>
            <person name="Yang K."/>
            <person name="Tian Z."/>
            <person name="Chen C."/>
            <person name="Luo L."/>
            <person name="Zhao B."/>
            <person name="Wang Z."/>
            <person name="Yu L."/>
            <person name="Li Y."/>
            <person name="Sun Y."/>
            <person name="Li W."/>
            <person name="Chen Y."/>
            <person name="Li Y."/>
            <person name="Zhang Y."/>
            <person name="Ai D."/>
            <person name="Zhao J."/>
            <person name="Shang C."/>
            <person name="Ma Y."/>
            <person name="Wu B."/>
            <person name="Wang M."/>
            <person name="Gao L."/>
            <person name="Sun D."/>
            <person name="Zhang P."/>
            <person name="Guo F."/>
            <person name="Wang W."/>
            <person name="Li Y."/>
            <person name="Wang J."/>
            <person name="Varshney R.K."/>
            <person name="Wang J."/>
            <person name="Ling H.Q."/>
            <person name="Wan P."/>
        </authorList>
    </citation>
    <scope>NUCLEOTIDE SEQUENCE</scope>
    <source>
        <strain evidence="4">cv. Jingnong 6</strain>
    </source>
</reference>
<sequence length="170" mass="19123">MKKEDMEEKLVHQDSVHEDEELKPGRPRCNTVSRVSATVERQSGAATTISRLSATAKRHLSAATPARRFFGALSADDVGLDLFYVIFTNYLRYKNRLWVIKDIKENGVIEIEAPYSRRVKMVTRKLLKLCYMLLIPNVIAIACLGPRIRLTLVGKVAHSDASDGSDDSIY</sequence>
<evidence type="ECO:0000313" key="4">
    <source>
        <dbReference type="Proteomes" id="UP000053144"/>
    </source>
</evidence>
<gene>
    <name evidence="3" type="ORF">LR48_Vigan02g073600</name>
</gene>
<accession>A0A0L9TVS9</accession>